<dbReference type="CTD" id="20248573"/>
<feature type="chain" id="PRO_5004717274" description="Chitin-binding type-2 domain-containing protein" evidence="1">
    <location>
        <begin position="17"/>
        <end position="405"/>
    </location>
</feature>
<keyword evidence="4" id="KW-1185">Reference proteome</keyword>
<dbReference type="GeneID" id="20248573"/>
<feature type="domain" description="Chitin-binding type-2" evidence="2">
    <location>
        <begin position="85"/>
        <end position="138"/>
    </location>
</feature>
<dbReference type="OMA" id="HPCAFGT"/>
<name>V4AXL7_LOTGI</name>
<dbReference type="KEGG" id="lgi:LOTGIDRAFT_231395"/>
<gene>
    <name evidence="3" type="ORF">LOTGIDRAFT_231395</name>
</gene>
<dbReference type="InterPro" id="IPR013320">
    <property type="entry name" value="ConA-like_dom_sf"/>
</dbReference>
<dbReference type="InterPro" id="IPR036508">
    <property type="entry name" value="Chitin-bd_dom_sf"/>
</dbReference>
<sequence length="405" mass="44029">MKIVILLAFLLTTVSGQVTPVQDPVNSFCQSKIAATGVDYYRIPGYCNIFVHCNEQTKPELQTCASGTFFDGAGCHHASAVTCSDDPCKMLPEGKQFSDGGNCFGYYECRGNKAFYEHCPQGMAFNVTACFVDPACIHPDTISTPVDTRVNLPGCPPHIKADTVDVTKYYMIEGTGNPVGKFCAAGLVFSPTVCGCDWPDPSLVTPSQVTQRVVGCNSVFSFPFTSDFQELYNRVYLFSDGGVFVRNNKAYFEIPGVLEIPYMSNVELGSNFALGFTFKYGGNNETDNVTILTNEDTNYPATYSVRLHPVDEKVTVQLVLMDGSTVSLAALNVDPFLQHTFRLGKSGDLIKLQIDNQSPITNTAYAGLAGQPSPLSVGSGVTGEPFIGYVDDLSLFRCQPSSFYF</sequence>
<accession>V4AXL7</accession>
<dbReference type="OrthoDB" id="6020543at2759"/>
<proteinExistence type="predicted"/>
<dbReference type="Proteomes" id="UP000030746">
    <property type="component" value="Unassembled WGS sequence"/>
</dbReference>
<dbReference type="AlphaFoldDB" id="V4AXL7"/>
<dbReference type="SUPFAM" id="SSF57625">
    <property type="entry name" value="Invertebrate chitin-binding proteins"/>
    <property type="match status" value="2"/>
</dbReference>
<dbReference type="InterPro" id="IPR002557">
    <property type="entry name" value="Chitin-bd_dom"/>
</dbReference>
<feature type="domain" description="Chitin-binding type-2" evidence="2">
    <location>
        <begin position="26"/>
        <end position="84"/>
    </location>
</feature>
<evidence type="ECO:0000313" key="3">
    <source>
        <dbReference type="EMBL" id="ESO98321.1"/>
    </source>
</evidence>
<evidence type="ECO:0000313" key="4">
    <source>
        <dbReference type="Proteomes" id="UP000030746"/>
    </source>
</evidence>
<keyword evidence="1" id="KW-0732">Signal</keyword>
<dbReference type="SMART" id="SM00494">
    <property type="entry name" value="ChtBD2"/>
    <property type="match status" value="3"/>
</dbReference>
<reference evidence="3 4" key="1">
    <citation type="journal article" date="2013" name="Nature">
        <title>Insights into bilaterian evolution from three spiralian genomes.</title>
        <authorList>
            <person name="Simakov O."/>
            <person name="Marletaz F."/>
            <person name="Cho S.J."/>
            <person name="Edsinger-Gonzales E."/>
            <person name="Havlak P."/>
            <person name="Hellsten U."/>
            <person name="Kuo D.H."/>
            <person name="Larsson T."/>
            <person name="Lv J."/>
            <person name="Arendt D."/>
            <person name="Savage R."/>
            <person name="Osoegawa K."/>
            <person name="de Jong P."/>
            <person name="Grimwood J."/>
            <person name="Chapman J.A."/>
            <person name="Shapiro H."/>
            <person name="Aerts A."/>
            <person name="Otillar R.P."/>
            <person name="Terry A.Y."/>
            <person name="Boore J.L."/>
            <person name="Grigoriev I.V."/>
            <person name="Lindberg D.R."/>
            <person name="Seaver E.C."/>
            <person name="Weisblat D.A."/>
            <person name="Putnam N.H."/>
            <person name="Rokhsar D.S."/>
        </authorList>
    </citation>
    <scope>NUCLEOTIDE SEQUENCE [LARGE SCALE GENOMIC DNA]</scope>
</reference>
<feature type="signal peptide" evidence="1">
    <location>
        <begin position="1"/>
        <end position="16"/>
    </location>
</feature>
<dbReference type="RefSeq" id="XP_009051020.1">
    <property type="nucleotide sequence ID" value="XM_009052772.1"/>
</dbReference>
<evidence type="ECO:0000256" key="1">
    <source>
        <dbReference type="SAM" id="SignalP"/>
    </source>
</evidence>
<dbReference type="GO" id="GO:0005576">
    <property type="term" value="C:extracellular region"/>
    <property type="evidence" value="ECO:0007669"/>
    <property type="project" value="InterPro"/>
</dbReference>
<protein>
    <recommendedName>
        <fullName evidence="2">Chitin-binding type-2 domain-containing protein</fullName>
    </recommendedName>
</protein>
<organism evidence="3 4">
    <name type="scientific">Lottia gigantea</name>
    <name type="common">Giant owl limpet</name>
    <dbReference type="NCBI Taxonomy" id="225164"/>
    <lineage>
        <taxon>Eukaryota</taxon>
        <taxon>Metazoa</taxon>
        <taxon>Spiralia</taxon>
        <taxon>Lophotrochozoa</taxon>
        <taxon>Mollusca</taxon>
        <taxon>Gastropoda</taxon>
        <taxon>Patellogastropoda</taxon>
        <taxon>Lottioidea</taxon>
        <taxon>Lottiidae</taxon>
        <taxon>Lottia</taxon>
    </lineage>
</organism>
<dbReference type="EMBL" id="KB201262">
    <property type="protein sequence ID" value="ESO98321.1"/>
    <property type="molecule type" value="Genomic_DNA"/>
</dbReference>
<dbReference type="HOGENOM" id="CLU_666068_0_0_1"/>
<dbReference type="PROSITE" id="PS50940">
    <property type="entry name" value="CHIT_BIND_II"/>
    <property type="match status" value="2"/>
</dbReference>
<dbReference type="GO" id="GO:0008061">
    <property type="term" value="F:chitin binding"/>
    <property type="evidence" value="ECO:0007669"/>
    <property type="project" value="InterPro"/>
</dbReference>
<dbReference type="SUPFAM" id="SSF49899">
    <property type="entry name" value="Concanavalin A-like lectins/glucanases"/>
    <property type="match status" value="1"/>
</dbReference>
<evidence type="ECO:0000259" key="2">
    <source>
        <dbReference type="PROSITE" id="PS50940"/>
    </source>
</evidence>